<dbReference type="HOGENOM" id="CLU_2568175_0_0_0"/>
<evidence type="ECO:0000313" key="1">
    <source>
        <dbReference type="EMBL" id="AFD26991.1"/>
    </source>
</evidence>
<dbReference type="EMBL" id="CP002192">
    <property type="protein sequence ID" value="AFD26991.1"/>
    <property type="molecule type" value="Genomic_DNA"/>
</dbReference>
<sequence>MGRLPSRHAPRLSMLSRDVINKLLAFEARLVSAAIESADGLYVRTTDDVLSVGPNGQVTRIHTLDEQSSFGFKGLALHQGA</sequence>
<geneLocation type="plasmid" evidence="1 2">
    <name>P1</name>
</geneLocation>
<dbReference type="GO" id="GO:0016740">
    <property type="term" value="F:transferase activity"/>
    <property type="evidence" value="ECO:0007669"/>
    <property type="project" value="UniProtKB-KW"/>
</dbReference>
<reference evidence="1 2" key="1">
    <citation type="journal article" date="2012" name="PLoS ONE">
        <title>Genome sequence and transcriptome analysis of the radioresistant bacterium Deinococcus gobiensis: insights into the extreme environmental adaptations.</title>
        <authorList>
            <person name="Yuan M."/>
            <person name="Chen M."/>
            <person name="Zhang W."/>
            <person name="Lu W."/>
            <person name="Wang J."/>
            <person name="Yang M."/>
            <person name="Zhao P."/>
            <person name="Tang R."/>
            <person name="Li X."/>
            <person name="Hao Y."/>
            <person name="Zhou Z."/>
            <person name="Zhan Y."/>
            <person name="Yu H."/>
            <person name="Teng C."/>
            <person name="Yan Y."/>
            <person name="Ping S."/>
            <person name="Wang Y."/>
            <person name="Lin M."/>
        </authorList>
    </citation>
    <scope>NUCLEOTIDE SEQUENCE [LARGE SCALE GENOMIC DNA]</scope>
    <source>
        <strain evidence="2">DSM 21396 / JCM 16679 / CGMCC 1.7299 / I-0</strain>
        <plasmid evidence="1">P1</plasmid>
    </source>
</reference>
<keyword evidence="2" id="KW-1185">Reference proteome</keyword>
<evidence type="ECO:0000313" key="2">
    <source>
        <dbReference type="Proteomes" id="UP000007575"/>
    </source>
</evidence>
<keyword evidence="1" id="KW-0808">Transferase</keyword>
<organism evidence="1 2">
    <name type="scientific">Deinococcus gobiensis (strain DSM 21396 / JCM 16679 / CGMCC 1.7299 / I-0)</name>
    <dbReference type="NCBI Taxonomy" id="745776"/>
    <lineage>
        <taxon>Bacteria</taxon>
        <taxon>Thermotogati</taxon>
        <taxon>Deinococcota</taxon>
        <taxon>Deinococci</taxon>
        <taxon>Deinococcales</taxon>
        <taxon>Deinococcaceae</taxon>
        <taxon>Deinococcus</taxon>
    </lineage>
</organism>
<dbReference type="Proteomes" id="UP000007575">
    <property type="component" value="Plasmid P1"/>
</dbReference>
<dbReference type="KEGG" id="dgo:DGo_PA0105"/>
<dbReference type="AlphaFoldDB" id="H8H0X2"/>
<accession>H8H0X2</accession>
<gene>
    <name evidence="1" type="ordered locus">DGo_PA0105</name>
</gene>
<proteinExistence type="predicted"/>
<name>H8H0X2_DEIGI</name>
<protein>
    <submittedName>
        <fullName evidence="1">Putative RNA 2'-phosphotransferase</fullName>
    </submittedName>
</protein>
<keyword evidence="1" id="KW-0614">Plasmid</keyword>